<keyword evidence="2 5" id="KW-0659">Purine metabolism</keyword>
<comment type="function">
    <text evidence="5">Catalyzes the catabolism of the allantoin degradation intermediate (S)-ureidoglycolate, generating urea and glyoxylate. Involved in the utilization of allantoin as nitrogen source.</text>
</comment>
<dbReference type="Proteomes" id="UP001148313">
    <property type="component" value="Unassembled WGS sequence"/>
</dbReference>
<proteinExistence type="inferred from homology"/>
<dbReference type="CDD" id="cd20298">
    <property type="entry name" value="cupin_UAH"/>
    <property type="match status" value="1"/>
</dbReference>
<comment type="similarity">
    <text evidence="5">Belongs to the ureidoglycolate lyase family.</text>
</comment>
<dbReference type="Pfam" id="PF04115">
    <property type="entry name" value="Ureidogly_lyase"/>
    <property type="match status" value="1"/>
</dbReference>
<dbReference type="Gene3D" id="2.60.120.480">
    <property type="entry name" value="Ureidoglycolate hydrolase"/>
    <property type="match status" value="1"/>
</dbReference>
<comment type="cofactor">
    <cofactor evidence="5">
        <name>Ni(2+)</name>
        <dbReference type="ChEBI" id="CHEBI:49786"/>
    </cofactor>
</comment>
<comment type="caution">
    <text evidence="6">The sequence shown here is derived from an EMBL/GenBank/DDBJ whole genome shotgun (WGS) entry which is preliminary data.</text>
</comment>
<keyword evidence="7" id="KW-1185">Reference proteome</keyword>
<comment type="subunit">
    <text evidence="1 5">Homodimer.</text>
</comment>
<evidence type="ECO:0000256" key="1">
    <source>
        <dbReference type="ARBA" id="ARBA00011738"/>
    </source>
</evidence>
<evidence type="ECO:0000256" key="5">
    <source>
        <dbReference type="HAMAP-Rule" id="MF_00616"/>
    </source>
</evidence>
<dbReference type="InterPro" id="IPR011051">
    <property type="entry name" value="RmlC_Cupin_sf"/>
</dbReference>
<name>A0ABT4VN24_9HYPH</name>
<protein>
    <recommendedName>
        <fullName evidence="5">Ureidoglycolate lyase</fullName>
        <ecNumber evidence="5">4.3.2.3</ecNumber>
    </recommendedName>
    <alternativeName>
        <fullName evidence="5">Ureidoglycolatase</fullName>
    </alternativeName>
</protein>
<dbReference type="SUPFAM" id="SSF51182">
    <property type="entry name" value="RmlC-like cupins"/>
    <property type="match status" value="1"/>
</dbReference>
<reference evidence="6" key="1">
    <citation type="submission" date="2022-11" db="EMBL/GenBank/DDBJ databases">
        <title>Hoeflea poritis sp. nov., isolated from scleractinian coral Porites lutea.</title>
        <authorList>
            <person name="Zhang G."/>
            <person name="Wei Q."/>
            <person name="Cai L."/>
        </authorList>
    </citation>
    <scope>NUCLEOTIDE SEQUENCE</scope>
    <source>
        <strain evidence="6">E7-10</strain>
    </source>
</reference>
<dbReference type="EC" id="4.3.2.3" evidence="5"/>
<evidence type="ECO:0000256" key="4">
    <source>
        <dbReference type="ARBA" id="ARBA00047684"/>
    </source>
</evidence>
<dbReference type="PIRSF" id="PIRSF017306">
    <property type="entry name" value="Ureidogly_hydro"/>
    <property type="match status" value="1"/>
</dbReference>
<comment type="pathway">
    <text evidence="5">Nitrogen metabolism; (S)-allantoin degradation.</text>
</comment>
<evidence type="ECO:0000313" key="7">
    <source>
        <dbReference type="Proteomes" id="UP001148313"/>
    </source>
</evidence>
<dbReference type="PANTHER" id="PTHR21221">
    <property type="entry name" value="UREIDOGLYCOLATE HYDROLASE"/>
    <property type="match status" value="1"/>
</dbReference>
<dbReference type="RefSeq" id="WP_271089805.1">
    <property type="nucleotide sequence ID" value="NZ_JAPJZH010000006.1"/>
</dbReference>
<evidence type="ECO:0000256" key="2">
    <source>
        <dbReference type="ARBA" id="ARBA00022631"/>
    </source>
</evidence>
<dbReference type="InterPro" id="IPR023525">
    <property type="entry name" value="Ureidogly_lyase_bac"/>
</dbReference>
<accession>A0ABT4VN24</accession>
<comment type="catalytic activity">
    <reaction evidence="4 5">
        <text>(S)-ureidoglycolate = urea + glyoxylate</text>
        <dbReference type="Rhea" id="RHEA:11304"/>
        <dbReference type="ChEBI" id="CHEBI:16199"/>
        <dbReference type="ChEBI" id="CHEBI:36655"/>
        <dbReference type="ChEBI" id="CHEBI:57296"/>
        <dbReference type="EC" id="4.3.2.3"/>
    </reaction>
</comment>
<organism evidence="6 7">
    <name type="scientific">Hoeflea poritis</name>
    <dbReference type="NCBI Taxonomy" id="2993659"/>
    <lineage>
        <taxon>Bacteria</taxon>
        <taxon>Pseudomonadati</taxon>
        <taxon>Pseudomonadota</taxon>
        <taxon>Alphaproteobacteria</taxon>
        <taxon>Hyphomicrobiales</taxon>
        <taxon>Rhizobiaceae</taxon>
        <taxon>Hoeflea</taxon>
    </lineage>
</organism>
<dbReference type="InterPro" id="IPR047233">
    <property type="entry name" value="UAH_cupin"/>
</dbReference>
<dbReference type="GO" id="GO:0016829">
    <property type="term" value="F:lyase activity"/>
    <property type="evidence" value="ECO:0007669"/>
    <property type="project" value="UniProtKB-KW"/>
</dbReference>
<dbReference type="NCBIfam" id="NF009932">
    <property type="entry name" value="PRK13395.1"/>
    <property type="match status" value="1"/>
</dbReference>
<dbReference type="EMBL" id="JAPJZH010000006">
    <property type="protein sequence ID" value="MDA4846087.1"/>
    <property type="molecule type" value="Genomic_DNA"/>
</dbReference>
<dbReference type="HAMAP" id="MF_00616">
    <property type="entry name" value="Ureidogly_lyase"/>
    <property type="match status" value="1"/>
</dbReference>
<sequence length="165" mass="18125">MGEALTVQPLSREAFAPFGNVLETDGAELRMINEGTTERFHALARAELIADGAAIISIFRGQPRAFPYSVTMMERHPLGSQAFFPLDNRPWLVIAAEDEEGRPGRPQAFLADGRQGVNYRANVWHHPLMALGQTSSFLVVDRDGEGVNLEEWSYPAPYVIAAATG</sequence>
<dbReference type="InterPro" id="IPR007247">
    <property type="entry name" value="Ureidogly_lyase"/>
</dbReference>
<evidence type="ECO:0000256" key="3">
    <source>
        <dbReference type="ARBA" id="ARBA00023239"/>
    </source>
</evidence>
<dbReference type="PANTHER" id="PTHR21221:SF1">
    <property type="entry name" value="UREIDOGLYCOLATE LYASE"/>
    <property type="match status" value="1"/>
</dbReference>
<evidence type="ECO:0000313" key="6">
    <source>
        <dbReference type="EMBL" id="MDA4846087.1"/>
    </source>
</evidence>
<keyword evidence="3 5" id="KW-0456">Lyase</keyword>
<dbReference type="InterPro" id="IPR024060">
    <property type="entry name" value="Ureidoglycolate_lyase_dom_sf"/>
</dbReference>
<gene>
    <name evidence="5" type="primary">allA</name>
    <name evidence="6" type="ORF">OOZ53_12050</name>
</gene>